<evidence type="ECO:0000256" key="3">
    <source>
        <dbReference type="ARBA" id="ARBA00022729"/>
    </source>
</evidence>
<dbReference type="PANTHER" id="PTHR35936:SF17">
    <property type="entry name" value="ARGININE-BINDING EXTRACELLULAR PROTEIN ARTP"/>
    <property type="match status" value="1"/>
</dbReference>
<evidence type="ECO:0000313" key="7">
    <source>
        <dbReference type="EMBL" id="MBC3886446.1"/>
    </source>
</evidence>
<feature type="signal peptide" evidence="5">
    <location>
        <begin position="1"/>
        <end position="26"/>
    </location>
</feature>
<dbReference type="Proteomes" id="UP000613113">
    <property type="component" value="Unassembled WGS sequence"/>
</dbReference>
<dbReference type="RefSeq" id="WP_186863992.1">
    <property type="nucleotide sequence ID" value="NZ_JACOGC010000007.1"/>
</dbReference>
<evidence type="ECO:0000256" key="2">
    <source>
        <dbReference type="ARBA" id="ARBA00010333"/>
    </source>
</evidence>
<accession>A0ABR6YRD5</accession>
<dbReference type="CDD" id="cd13530">
    <property type="entry name" value="PBP2_peptides_like"/>
    <property type="match status" value="1"/>
</dbReference>
<dbReference type="InterPro" id="IPR001638">
    <property type="entry name" value="Solute-binding_3/MltF_N"/>
</dbReference>
<organism evidence="7 8">
    <name type="scientific">Undibacterium griseum</name>
    <dbReference type="NCBI Taxonomy" id="2762295"/>
    <lineage>
        <taxon>Bacteria</taxon>
        <taxon>Pseudomonadati</taxon>
        <taxon>Pseudomonadota</taxon>
        <taxon>Betaproteobacteria</taxon>
        <taxon>Burkholderiales</taxon>
        <taxon>Oxalobacteraceae</taxon>
        <taxon>Undibacterium</taxon>
    </lineage>
</organism>
<evidence type="ECO:0000256" key="4">
    <source>
        <dbReference type="RuleBase" id="RU003744"/>
    </source>
</evidence>
<gene>
    <name evidence="7" type="ORF">H8K27_15060</name>
</gene>
<dbReference type="PROSITE" id="PS01039">
    <property type="entry name" value="SBP_BACTERIAL_3"/>
    <property type="match status" value="1"/>
</dbReference>
<proteinExistence type="inferred from homology"/>
<sequence length="274" mass="30825">MKMYRLLTSFLTLISFSICLSGFCIANAQAQAVSGRLQKILREKEIRVCIWPDYYGITFRNPKTKLLSGIDIDLASELAKDLGVYPRYVDSSFPTLIDKLLNDECDIAMHAVGVTAARAARLQFSQPYLRSDIYAITTKSGTSVKTWDDIDRPGHIIAVQTGTIMVPVMQQALKQAKILLVTPPMTREQEVESGRADVFMTDYPYSRRMLETTDWARLVAPVKPFHLTDYAYAIAPGDKIFLERINLFVSTIKKDGRLQAAASKHKLEPIVVKD</sequence>
<dbReference type="SMART" id="SM00062">
    <property type="entry name" value="PBPb"/>
    <property type="match status" value="1"/>
</dbReference>
<keyword evidence="3 5" id="KW-0732">Signal</keyword>
<reference evidence="7 8" key="1">
    <citation type="submission" date="2020-08" db="EMBL/GenBank/DDBJ databases">
        <title>Novel species isolated from subtropical streams in China.</title>
        <authorList>
            <person name="Lu H."/>
        </authorList>
    </citation>
    <scope>NUCLEOTIDE SEQUENCE [LARGE SCALE GENOMIC DNA]</scope>
    <source>
        <strain evidence="7 8">FT31W</strain>
    </source>
</reference>
<evidence type="ECO:0000313" key="8">
    <source>
        <dbReference type="Proteomes" id="UP000613113"/>
    </source>
</evidence>
<dbReference type="Pfam" id="PF00497">
    <property type="entry name" value="SBP_bac_3"/>
    <property type="match status" value="1"/>
</dbReference>
<dbReference type="EMBL" id="JACOGC010000007">
    <property type="protein sequence ID" value="MBC3886446.1"/>
    <property type="molecule type" value="Genomic_DNA"/>
</dbReference>
<dbReference type="SUPFAM" id="SSF53850">
    <property type="entry name" value="Periplasmic binding protein-like II"/>
    <property type="match status" value="1"/>
</dbReference>
<name>A0ABR6YRD5_9BURK</name>
<protein>
    <submittedName>
        <fullName evidence="7">Amino acid ABC transporter substrate-binding protein</fullName>
    </submittedName>
</protein>
<comment type="similarity">
    <text evidence="2 4">Belongs to the bacterial solute-binding protein 3 family.</text>
</comment>
<feature type="chain" id="PRO_5046660537" evidence="5">
    <location>
        <begin position="27"/>
        <end position="274"/>
    </location>
</feature>
<comment type="subcellular location">
    <subcellularLocation>
        <location evidence="1">Cell envelope</location>
    </subcellularLocation>
</comment>
<evidence type="ECO:0000256" key="1">
    <source>
        <dbReference type="ARBA" id="ARBA00004196"/>
    </source>
</evidence>
<dbReference type="InterPro" id="IPR018313">
    <property type="entry name" value="SBP_3_CS"/>
</dbReference>
<comment type="caution">
    <text evidence="7">The sequence shown here is derived from an EMBL/GenBank/DDBJ whole genome shotgun (WGS) entry which is preliminary data.</text>
</comment>
<feature type="domain" description="Solute-binding protein family 3/N-terminal" evidence="6">
    <location>
        <begin position="45"/>
        <end position="269"/>
    </location>
</feature>
<evidence type="ECO:0000256" key="5">
    <source>
        <dbReference type="SAM" id="SignalP"/>
    </source>
</evidence>
<evidence type="ECO:0000259" key="6">
    <source>
        <dbReference type="SMART" id="SM00062"/>
    </source>
</evidence>
<keyword evidence="8" id="KW-1185">Reference proteome</keyword>
<dbReference type="PANTHER" id="PTHR35936">
    <property type="entry name" value="MEMBRANE-BOUND LYTIC MUREIN TRANSGLYCOSYLASE F"/>
    <property type="match status" value="1"/>
</dbReference>
<dbReference type="Gene3D" id="3.40.190.10">
    <property type="entry name" value="Periplasmic binding protein-like II"/>
    <property type="match status" value="2"/>
</dbReference>